<evidence type="ECO:0000313" key="6">
    <source>
        <dbReference type="Proteomes" id="UP001642484"/>
    </source>
</evidence>
<dbReference type="Gene3D" id="1.20.1390.10">
    <property type="entry name" value="PWI domain"/>
    <property type="match status" value="1"/>
</dbReference>
<dbReference type="Gene3D" id="3.30.70.330">
    <property type="match status" value="1"/>
</dbReference>
<gene>
    <name evidence="5" type="ORF">CCMP2556_LOCUS12253</name>
</gene>
<dbReference type="PROSITE" id="PS51025">
    <property type="entry name" value="PWI"/>
    <property type="match status" value="1"/>
</dbReference>
<dbReference type="EMBL" id="CAXAMN010005914">
    <property type="protein sequence ID" value="CAK9015849.1"/>
    <property type="molecule type" value="Genomic_DNA"/>
</dbReference>
<organism evidence="5 6">
    <name type="scientific">Durusdinium trenchii</name>
    <dbReference type="NCBI Taxonomy" id="1381693"/>
    <lineage>
        <taxon>Eukaryota</taxon>
        <taxon>Sar</taxon>
        <taxon>Alveolata</taxon>
        <taxon>Dinophyceae</taxon>
        <taxon>Suessiales</taxon>
        <taxon>Symbiodiniaceae</taxon>
        <taxon>Durusdinium</taxon>
    </lineage>
</organism>
<proteinExistence type="predicted"/>
<evidence type="ECO:0000259" key="3">
    <source>
        <dbReference type="PROSITE" id="PS50102"/>
    </source>
</evidence>
<evidence type="ECO:0008006" key="7">
    <source>
        <dbReference type="Google" id="ProtNLM"/>
    </source>
</evidence>
<evidence type="ECO:0000256" key="1">
    <source>
        <dbReference type="PROSITE-ProRule" id="PRU00176"/>
    </source>
</evidence>
<dbReference type="PANTHER" id="PTHR18806:SF4">
    <property type="entry name" value="RNA-BINDING PROTEIN 25"/>
    <property type="match status" value="1"/>
</dbReference>
<dbReference type="SMART" id="SM00311">
    <property type="entry name" value="PWI"/>
    <property type="match status" value="1"/>
</dbReference>
<dbReference type="PANTHER" id="PTHR18806">
    <property type="entry name" value="RBM25 PROTEIN"/>
    <property type="match status" value="1"/>
</dbReference>
<evidence type="ECO:0000256" key="2">
    <source>
        <dbReference type="SAM" id="MobiDB-lite"/>
    </source>
</evidence>
<feature type="domain" description="RRM" evidence="3">
    <location>
        <begin position="183"/>
        <end position="260"/>
    </location>
</feature>
<reference evidence="5 6" key="1">
    <citation type="submission" date="2024-02" db="EMBL/GenBank/DDBJ databases">
        <authorList>
            <person name="Chen Y."/>
            <person name="Shah S."/>
            <person name="Dougan E. K."/>
            <person name="Thang M."/>
            <person name="Chan C."/>
        </authorList>
    </citation>
    <scope>NUCLEOTIDE SEQUENCE [LARGE SCALE GENOMIC DNA]</scope>
</reference>
<dbReference type="InterPro" id="IPR035979">
    <property type="entry name" value="RBD_domain_sf"/>
</dbReference>
<evidence type="ECO:0000313" key="5">
    <source>
        <dbReference type="EMBL" id="CAK9015849.1"/>
    </source>
</evidence>
<dbReference type="InterPro" id="IPR052768">
    <property type="entry name" value="RBM25"/>
</dbReference>
<keyword evidence="6" id="KW-1185">Reference proteome</keyword>
<dbReference type="InterPro" id="IPR000504">
    <property type="entry name" value="RRM_dom"/>
</dbReference>
<dbReference type="InterPro" id="IPR012677">
    <property type="entry name" value="Nucleotide-bd_a/b_plait_sf"/>
</dbReference>
<protein>
    <recommendedName>
        <fullName evidence="7">PWI domain-containing protein</fullName>
    </recommendedName>
</protein>
<feature type="domain" description="PWI" evidence="4">
    <location>
        <begin position="424"/>
        <end position="533"/>
    </location>
</feature>
<comment type="caution">
    <text evidence="5">The sequence shown here is derived from an EMBL/GenBank/DDBJ whole genome shotgun (WGS) entry which is preliminary data.</text>
</comment>
<accession>A0ABP0JP49</accession>
<feature type="region of interest" description="Disordered" evidence="2">
    <location>
        <begin position="361"/>
        <end position="385"/>
    </location>
</feature>
<dbReference type="PROSITE" id="PS50102">
    <property type="entry name" value="RRM"/>
    <property type="match status" value="1"/>
</dbReference>
<dbReference type="SMART" id="SM00360">
    <property type="entry name" value="RRM"/>
    <property type="match status" value="1"/>
</dbReference>
<feature type="compositionally biased region" description="Low complexity" evidence="2">
    <location>
        <begin position="150"/>
        <end position="162"/>
    </location>
</feature>
<feature type="region of interest" description="Disordered" evidence="2">
    <location>
        <begin position="139"/>
        <end position="178"/>
    </location>
</feature>
<dbReference type="SUPFAM" id="SSF54928">
    <property type="entry name" value="RNA-binding domain, RBD"/>
    <property type="match status" value="1"/>
</dbReference>
<dbReference type="Proteomes" id="UP001642484">
    <property type="component" value="Unassembled WGS sequence"/>
</dbReference>
<sequence>MMLPPGRPFMPVGQPGGLPMMPGTLPQPGLPGMQPQMAMPGLAPAPGLPMGGNNLAPMPSTGMPMPSTMPRPMGLAPPMGGTTLPPPTGPTGPMGTGPRPMMPMMDASMPRPMGPSVVIPPPAPQGMRPQMIPAPQPFPAMPPRPPPGSLPQQLAQLQAAGQEAHRQAPPPPVPFQGEKKPQLFMLIAQLSPHVQESHMQQLLEQCGDLQAFRRAQDAEGKPMSFGVAQFADPESAWKAVTCLSKQRIGGQEIKVLLEENTEHFILKWKTSQKAVFRVSSDEDLEWELERKAVSCKALVDGKLEELFGAEGTGAAQQRRQELRAREDKRVERARKRKAWREAEYSEELERVEVSELGLREAERKRDEEDREKEEQELQEKQRKEQKLEKLEAQHGVVRSADVAQLAENRALMELVHKVQEEPREELFTMKLDTAYLRNERILERKLRPWLERKIDLHMGGQASDLVELIIRRVNGAAQPDPLIAELERFLDEFAEPLVERLWRMLALEMIQNGVALPSVAKRQKKEEIKEEKL</sequence>
<feature type="compositionally biased region" description="Pro residues" evidence="2">
    <location>
        <begin position="139"/>
        <end position="149"/>
    </location>
</feature>
<name>A0ABP0JP49_9DINO</name>
<dbReference type="Pfam" id="PF01480">
    <property type="entry name" value="PWI"/>
    <property type="match status" value="1"/>
</dbReference>
<dbReference type="Pfam" id="PF00076">
    <property type="entry name" value="RRM_1"/>
    <property type="match status" value="1"/>
</dbReference>
<keyword evidence="1" id="KW-0694">RNA-binding</keyword>
<dbReference type="InterPro" id="IPR002483">
    <property type="entry name" value="PWI_dom"/>
</dbReference>
<evidence type="ECO:0000259" key="4">
    <source>
        <dbReference type="PROSITE" id="PS51025"/>
    </source>
</evidence>